<evidence type="ECO:0000256" key="1">
    <source>
        <dbReference type="ARBA" id="ARBA00022679"/>
    </source>
</evidence>
<evidence type="ECO:0000313" key="4">
    <source>
        <dbReference type="EMBL" id="ADL08791.1"/>
    </source>
</evidence>
<dbReference type="GO" id="GO:0016747">
    <property type="term" value="F:acyltransferase activity, transferring groups other than amino-acyl groups"/>
    <property type="evidence" value="ECO:0007669"/>
    <property type="project" value="InterPro"/>
</dbReference>
<feature type="domain" description="N-acetyltransferase" evidence="3">
    <location>
        <begin position="4"/>
        <end position="141"/>
    </location>
</feature>
<dbReference type="InterPro" id="IPR000182">
    <property type="entry name" value="GNAT_dom"/>
</dbReference>
<dbReference type="PROSITE" id="PS51186">
    <property type="entry name" value="GNAT"/>
    <property type="match status" value="1"/>
</dbReference>
<evidence type="ECO:0000313" key="5">
    <source>
        <dbReference type="Proteomes" id="UP000000272"/>
    </source>
</evidence>
<dbReference type="AlphaFoldDB" id="D9S014"/>
<keyword evidence="2" id="KW-0012">Acyltransferase</keyword>
<organism evidence="4 5">
    <name type="scientific">Thermosediminibacter oceani (strain ATCC BAA-1034 / DSM 16646 / JW/IW-1228P)</name>
    <dbReference type="NCBI Taxonomy" id="555079"/>
    <lineage>
        <taxon>Bacteria</taxon>
        <taxon>Bacillati</taxon>
        <taxon>Bacillota</taxon>
        <taxon>Clostridia</taxon>
        <taxon>Thermosediminibacterales</taxon>
        <taxon>Thermosediminibacteraceae</taxon>
        <taxon>Thermosediminibacter</taxon>
    </lineage>
</organism>
<sequence>MGNFTVREITAGDREWVARFLEKNWGSTKIVSRNRIHEAVNLPGFLAVEEGNPLGVIIYSIEGDQCEIVVLESTAENRGIGSALVEAVKKAAASAGCRRLWLITTNDNMRALKFYQKRGFLLVAVHRNALEQARKLKPQIPLIGIDGIPLRDEIELELPLLPSKGDER</sequence>
<dbReference type="PANTHER" id="PTHR43877">
    <property type="entry name" value="AMINOALKYLPHOSPHONATE N-ACETYLTRANSFERASE-RELATED-RELATED"/>
    <property type="match status" value="1"/>
</dbReference>
<proteinExistence type="predicted"/>
<dbReference type="KEGG" id="toc:Toce_2076"/>
<evidence type="ECO:0000259" key="3">
    <source>
        <dbReference type="PROSITE" id="PS51186"/>
    </source>
</evidence>
<dbReference type="Pfam" id="PF00583">
    <property type="entry name" value="Acetyltransf_1"/>
    <property type="match status" value="1"/>
</dbReference>
<dbReference type="EMBL" id="CP002131">
    <property type="protein sequence ID" value="ADL08791.1"/>
    <property type="molecule type" value="Genomic_DNA"/>
</dbReference>
<keyword evidence="5" id="KW-1185">Reference proteome</keyword>
<accession>D9S014</accession>
<dbReference type="SUPFAM" id="SSF55729">
    <property type="entry name" value="Acyl-CoA N-acyltransferases (Nat)"/>
    <property type="match status" value="1"/>
</dbReference>
<dbReference type="STRING" id="555079.Toce_2076"/>
<dbReference type="Gene3D" id="3.40.630.30">
    <property type="match status" value="1"/>
</dbReference>
<reference evidence="4 5" key="1">
    <citation type="journal article" date="2010" name="Stand. Genomic Sci.">
        <title>Complete genome sequence of Thermosediminibacter oceani type strain (JW/IW-1228P).</title>
        <authorList>
            <person name="Pitluck S."/>
            <person name="Yasawong M."/>
            <person name="Munk C."/>
            <person name="Nolan M."/>
            <person name="Lapidus A."/>
            <person name="Lucas S."/>
            <person name="Glavina Del Rio T."/>
            <person name="Tice H."/>
            <person name="Cheng J.F."/>
            <person name="Bruce D."/>
            <person name="Detter C."/>
            <person name="Tapia R."/>
            <person name="Han C."/>
            <person name="Goodwin L."/>
            <person name="Liolios K."/>
            <person name="Ivanova N."/>
            <person name="Mavromatis K."/>
            <person name="Mikhailova N."/>
            <person name="Pati A."/>
            <person name="Chen A."/>
            <person name="Palaniappan K."/>
            <person name="Land M."/>
            <person name="Hauser L."/>
            <person name="Chang Y.J."/>
            <person name="Jeffries C.D."/>
            <person name="Rohde M."/>
            <person name="Spring S."/>
            <person name="Sikorski J."/>
            <person name="Goker M."/>
            <person name="Woyke T."/>
            <person name="Bristow J."/>
            <person name="Eisen J.A."/>
            <person name="Markowitz V."/>
            <person name="Hugenholtz P."/>
            <person name="Kyrpides N.C."/>
            <person name="Klenk H.P."/>
        </authorList>
    </citation>
    <scope>NUCLEOTIDE SEQUENCE [LARGE SCALE GENOMIC DNA]</scope>
    <source>
        <strain evidence="5">ATCC BAA-1034 / DSM 16646 / JW/IW-1228P</strain>
    </source>
</reference>
<dbReference type="CDD" id="cd04301">
    <property type="entry name" value="NAT_SF"/>
    <property type="match status" value="1"/>
</dbReference>
<gene>
    <name evidence="4" type="ordered locus">Toce_2076</name>
</gene>
<evidence type="ECO:0000256" key="2">
    <source>
        <dbReference type="ARBA" id="ARBA00023315"/>
    </source>
</evidence>
<dbReference type="eggNOG" id="COG0456">
    <property type="taxonomic scope" value="Bacteria"/>
</dbReference>
<dbReference type="InterPro" id="IPR050832">
    <property type="entry name" value="Bact_Acetyltransf"/>
</dbReference>
<dbReference type="InterPro" id="IPR016181">
    <property type="entry name" value="Acyl_CoA_acyltransferase"/>
</dbReference>
<keyword evidence="1" id="KW-0808">Transferase</keyword>
<protein>
    <submittedName>
        <fullName evidence="4">GCN5-related N-acetyltransferase</fullName>
    </submittedName>
</protein>
<name>D9S014_THEOJ</name>
<dbReference type="RefSeq" id="WP_013276802.1">
    <property type="nucleotide sequence ID" value="NC_014377.1"/>
</dbReference>
<dbReference type="OrthoDB" id="7365228at2"/>
<dbReference type="HOGENOM" id="CLU_140876_0_0_9"/>
<dbReference type="Proteomes" id="UP000000272">
    <property type="component" value="Chromosome"/>
</dbReference>